<feature type="compositionally biased region" description="Low complexity" evidence="14">
    <location>
        <begin position="445"/>
        <end position="457"/>
    </location>
</feature>
<dbReference type="Pfam" id="PF00730">
    <property type="entry name" value="HhH-GPD"/>
    <property type="match status" value="1"/>
</dbReference>
<dbReference type="OrthoDB" id="2099276at2759"/>
<dbReference type="AlphaFoldDB" id="A0A8J9VIK0"/>
<dbReference type="EMBL" id="OV170223">
    <property type="protein sequence ID" value="CAH0723163.1"/>
    <property type="molecule type" value="Genomic_DNA"/>
</dbReference>
<dbReference type="InterPro" id="IPR023170">
    <property type="entry name" value="HhH_base_excis_C"/>
</dbReference>
<dbReference type="Proteomes" id="UP000838878">
    <property type="component" value="Chromosome 3"/>
</dbReference>
<feature type="region of interest" description="Disordered" evidence="14">
    <location>
        <begin position="296"/>
        <end position="333"/>
    </location>
</feature>
<keyword evidence="10" id="KW-0411">Iron-sulfur</keyword>
<organism evidence="16 17">
    <name type="scientific">Brenthis ino</name>
    <name type="common">lesser marbled fritillary</name>
    <dbReference type="NCBI Taxonomy" id="405034"/>
    <lineage>
        <taxon>Eukaryota</taxon>
        <taxon>Metazoa</taxon>
        <taxon>Ecdysozoa</taxon>
        <taxon>Arthropoda</taxon>
        <taxon>Hexapoda</taxon>
        <taxon>Insecta</taxon>
        <taxon>Pterygota</taxon>
        <taxon>Neoptera</taxon>
        <taxon>Endopterygota</taxon>
        <taxon>Lepidoptera</taxon>
        <taxon>Glossata</taxon>
        <taxon>Ditrysia</taxon>
        <taxon>Papilionoidea</taxon>
        <taxon>Nymphalidae</taxon>
        <taxon>Heliconiinae</taxon>
        <taxon>Argynnini</taxon>
        <taxon>Brenthis</taxon>
    </lineage>
</organism>
<dbReference type="GO" id="GO:0140078">
    <property type="term" value="F:class I DNA-(apurinic or apyrimidinic site) endonuclease activity"/>
    <property type="evidence" value="ECO:0007669"/>
    <property type="project" value="UniProtKB-EC"/>
</dbReference>
<keyword evidence="5" id="KW-0479">Metal-binding</keyword>
<sequence length="467" mass="52862">MPRKNIKNVSAVCNIVNKIPLNTKESVVPKLENEQIDMSKKNAIDLSKFKFEKKPHVKIEFEEDSPTKQESKGLWEPSNWKDFLVNLRIMRSNNDAPVDSMGCHMSMDESAPPEVIRYQSLISLMLSSQTKDQVTFAAMERLKAKGLTVDNVLSMSDEELGQLIYPVGFWKTKIKYIKKTTQTLKDQYNGDIPDSVEKLCKLTGVGPKMAHICMKVAWNKVTGIGVDTHVHRISNRIGWVKKPTTTPEDTRKSLQSWLPFELWSEVNHLMVGFGQTICLPIGPMCHECLNRDICPSSDQGRKSPKKSPKKLEKNESENIESNKSSNKKSPGYKKLLNIENVNGSSGLPIKSPHKKCHSIKEEIKIEPLDDNAILSKDLFCPESPKSVIDIKDVPEQNKKNTRVIKKEIGSSDVNLKQELESKQIDIDERSKSNLKRKSPRIAKQNVVSKNKNVTNTSLKKKKCSKND</sequence>
<dbReference type="PANTHER" id="PTHR43286:SF1">
    <property type="entry name" value="ENDONUCLEASE III-LIKE PROTEIN 1"/>
    <property type="match status" value="1"/>
</dbReference>
<evidence type="ECO:0000256" key="14">
    <source>
        <dbReference type="SAM" id="MobiDB-lite"/>
    </source>
</evidence>
<evidence type="ECO:0000256" key="11">
    <source>
        <dbReference type="ARBA" id="ARBA00023204"/>
    </source>
</evidence>
<evidence type="ECO:0000256" key="12">
    <source>
        <dbReference type="ARBA" id="ARBA00023239"/>
    </source>
</evidence>
<dbReference type="InterPro" id="IPR030841">
    <property type="entry name" value="NTH1"/>
</dbReference>
<feature type="compositionally biased region" description="Basic residues" evidence="14">
    <location>
        <begin position="458"/>
        <end position="467"/>
    </location>
</feature>
<dbReference type="FunFam" id="1.10.340.30:FF:000005">
    <property type="entry name" value="Endonuclease III-like protein 1"/>
    <property type="match status" value="1"/>
</dbReference>
<keyword evidence="17" id="KW-1185">Reference proteome</keyword>
<dbReference type="SMART" id="SM00525">
    <property type="entry name" value="FES"/>
    <property type="match status" value="1"/>
</dbReference>
<keyword evidence="9" id="KW-0408">Iron</keyword>
<dbReference type="CDD" id="cd00056">
    <property type="entry name" value="ENDO3c"/>
    <property type="match status" value="1"/>
</dbReference>
<keyword evidence="4" id="KW-0004">4Fe-4S</keyword>
<evidence type="ECO:0000256" key="2">
    <source>
        <dbReference type="ARBA" id="ARBA00008343"/>
    </source>
</evidence>
<keyword evidence="11" id="KW-0234">DNA repair</keyword>
<dbReference type="Gene3D" id="1.10.340.30">
    <property type="entry name" value="Hypothetical protein, domain 2"/>
    <property type="match status" value="1"/>
</dbReference>
<evidence type="ECO:0000256" key="7">
    <source>
        <dbReference type="ARBA" id="ARBA00022801"/>
    </source>
</evidence>
<dbReference type="InterPro" id="IPR003651">
    <property type="entry name" value="Endonuclease3_FeS-loop_motif"/>
</dbReference>
<evidence type="ECO:0000256" key="8">
    <source>
        <dbReference type="ARBA" id="ARBA00022946"/>
    </source>
</evidence>
<keyword evidence="13" id="KW-0326">Glycosidase</keyword>
<dbReference type="Pfam" id="PF00633">
    <property type="entry name" value="HHH"/>
    <property type="match status" value="1"/>
</dbReference>
<proteinExistence type="inferred from homology"/>
<evidence type="ECO:0000313" key="17">
    <source>
        <dbReference type="Proteomes" id="UP000838878"/>
    </source>
</evidence>
<dbReference type="InterPro" id="IPR000445">
    <property type="entry name" value="HhH_motif"/>
</dbReference>
<evidence type="ECO:0000256" key="10">
    <source>
        <dbReference type="ARBA" id="ARBA00023014"/>
    </source>
</evidence>
<dbReference type="GO" id="GO:0051539">
    <property type="term" value="F:4 iron, 4 sulfur cluster binding"/>
    <property type="evidence" value="ECO:0007669"/>
    <property type="project" value="UniProtKB-KW"/>
</dbReference>
<keyword evidence="8" id="KW-0809">Transit peptide</keyword>
<evidence type="ECO:0000256" key="13">
    <source>
        <dbReference type="ARBA" id="ARBA00023295"/>
    </source>
</evidence>
<comment type="cofactor">
    <cofactor evidence="1">
        <name>[4Fe-4S] cluster</name>
        <dbReference type="ChEBI" id="CHEBI:49883"/>
    </cofactor>
</comment>
<evidence type="ECO:0000256" key="1">
    <source>
        <dbReference type="ARBA" id="ARBA00001966"/>
    </source>
</evidence>
<dbReference type="InterPro" id="IPR011257">
    <property type="entry name" value="DNA_glycosylase"/>
</dbReference>
<gene>
    <name evidence="16" type="ORF">BINO364_LOCUS9030</name>
</gene>
<evidence type="ECO:0000256" key="5">
    <source>
        <dbReference type="ARBA" id="ARBA00022723"/>
    </source>
</evidence>
<evidence type="ECO:0000256" key="3">
    <source>
        <dbReference type="ARBA" id="ARBA00012720"/>
    </source>
</evidence>
<dbReference type="SMART" id="SM00478">
    <property type="entry name" value="ENDO3c"/>
    <property type="match status" value="1"/>
</dbReference>
<name>A0A8J9VIK0_9NEOP</name>
<evidence type="ECO:0000313" key="16">
    <source>
        <dbReference type="EMBL" id="CAH0723163.1"/>
    </source>
</evidence>
<dbReference type="InterPro" id="IPR003265">
    <property type="entry name" value="HhH-GPD_domain"/>
</dbReference>
<dbReference type="GO" id="GO:0000703">
    <property type="term" value="F:oxidized pyrimidine nucleobase lesion DNA N-glycosylase activity"/>
    <property type="evidence" value="ECO:0007669"/>
    <property type="project" value="TreeGrafter"/>
</dbReference>
<keyword evidence="6" id="KW-0227">DNA damage</keyword>
<evidence type="ECO:0000256" key="4">
    <source>
        <dbReference type="ARBA" id="ARBA00022485"/>
    </source>
</evidence>
<dbReference type="GO" id="GO:0005634">
    <property type="term" value="C:nucleus"/>
    <property type="evidence" value="ECO:0007669"/>
    <property type="project" value="InterPro"/>
</dbReference>
<feature type="compositionally biased region" description="Low complexity" evidence="14">
    <location>
        <begin position="319"/>
        <end position="329"/>
    </location>
</feature>
<dbReference type="FunFam" id="1.10.1670.10:FF:000003">
    <property type="entry name" value="Endonuclease III homolog"/>
    <property type="match status" value="1"/>
</dbReference>
<reference evidence="16" key="1">
    <citation type="submission" date="2021-12" db="EMBL/GenBank/DDBJ databases">
        <authorList>
            <person name="Martin H S."/>
        </authorList>
    </citation>
    <scope>NUCLEOTIDE SEQUENCE</scope>
</reference>
<dbReference type="PANTHER" id="PTHR43286">
    <property type="entry name" value="ENDONUCLEASE III-LIKE PROTEIN 1"/>
    <property type="match status" value="1"/>
</dbReference>
<evidence type="ECO:0000256" key="6">
    <source>
        <dbReference type="ARBA" id="ARBA00022763"/>
    </source>
</evidence>
<keyword evidence="7" id="KW-0378">Hydrolase</keyword>
<dbReference type="HAMAP" id="MF_03183">
    <property type="entry name" value="Endonuclease_III_Nth"/>
    <property type="match status" value="1"/>
</dbReference>
<dbReference type="EC" id="4.2.99.18" evidence="3"/>
<comment type="similarity">
    <text evidence="2">Belongs to the Nth/MutY family.</text>
</comment>
<feature type="domain" description="HhH-GPD" evidence="15">
    <location>
        <begin position="126"/>
        <end position="276"/>
    </location>
</feature>
<keyword evidence="12" id="KW-0456">Lyase</keyword>
<dbReference type="GO" id="GO:0046872">
    <property type="term" value="F:metal ion binding"/>
    <property type="evidence" value="ECO:0007669"/>
    <property type="project" value="UniProtKB-KW"/>
</dbReference>
<dbReference type="SUPFAM" id="SSF48150">
    <property type="entry name" value="DNA-glycosylase"/>
    <property type="match status" value="1"/>
</dbReference>
<feature type="region of interest" description="Disordered" evidence="14">
    <location>
        <begin position="430"/>
        <end position="467"/>
    </location>
</feature>
<evidence type="ECO:0000256" key="9">
    <source>
        <dbReference type="ARBA" id="ARBA00023004"/>
    </source>
</evidence>
<accession>A0A8J9VIK0</accession>
<evidence type="ECO:0000259" key="15">
    <source>
        <dbReference type="SMART" id="SM00478"/>
    </source>
</evidence>
<dbReference type="Gene3D" id="1.10.1670.10">
    <property type="entry name" value="Helix-hairpin-Helix base-excision DNA repair enzymes (C-terminal)"/>
    <property type="match status" value="1"/>
</dbReference>
<dbReference type="GO" id="GO:0006285">
    <property type="term" value="P:base-excision repair, AP site formation"/>
    <property type="evidence" value="ECO:0007669"/>
    <property type="project" value="InterPro"/>
</dbReference>
<dbReference type="GO" id="GO:0006289">
    <property type="term" value="P:nucleotide-excision repair"/>
    <property type="evidence" value="ECO:0007669"/>
    <property type="project" value="TreeGrafter"/>
</dbReference>
<protein>
    <recommendedName>
        <fullName evidence="3">DNA-(apurinic or apyrimidinic site) lyase</fullName>
        <ecNumber evidence="3">4.2.99.18</ecNumber>
    </recommendedName>
</protein>
<dbReference type="GO" id="GO:0003677">
    <property type="term" value="F:DNA binding"/>
    <property type="evidence" value="ECO:0007669"/>
    <property type="project" value="InterPro"/>
</dbReference>
<feature type="non-terminal residue" evidence="16">
    <location>
        <position position="467"/>
    </location>
</feature>